<dbReference type="Proteomes" id="UP001180487">
    <property type="component" value="Unassembled WGS sequence"/>
</dbReference>
<keyword evidence="2" id="KW-1185">Reference proteome</keyword>
<organism evidence="1 2">
    <name type="scientific">Rhodoferax ferrireducens</name>
    <dbReference type="NCBI Taxonomy" id="192843"/>
    <lineage>
        <taxon>Bacteria</taxon>
        <taxon>Pseudomonadati</taxon>
        <taxon>Pseudomonadota</taxon>
        <taxon>Betaproteobacteria</taxon>
        <taxon>Burkholderiales</taxon>
        <taxon>Comamonadaceae</taxon>
        <taxon>Rhodoferax</taxon>
    </lineage>
</organism>
<gene>
    <name evidence="1" type="ORF">J2X19_000756</name>
</gene>
<dbReference type="InterPro" id="IPR018531">
    <property type="entry name" value="DUF1993"/>
</dbReference>
<dbReference type="PANTHER" id="PTHR36922">
    <property type="entry name" value="BLL2446 PROTEIN"/>
    <property type="match status" value="1"/>
</dbReference>
<protein>
    <recommendedName>
        <fullName evidence="3">DUF1993 domain-containing protein</fullName>
    </recommendedName>
</protein>
<dbReference type="Pfam" id="PF09351">
    <property type="entry name" value="DUF1993"/>
    <property type="match status" value="1"/>
</dbReference>
<name>A0ABU2C439_9BURK</name>
<proteinExistence type="predicted"/>
<dbReference type="SUPFAM" id="SSF109854">
    <property type="entry name" value="DinB/YfiT-like putative metalloenzymes"/>
    <property type="match status" value="1"/>
</dbReference>
<dbReference type="PANTHER" id="PTHR36922:SF1">
    <property type="entry name" value="DUF1993 DOMAIN-CONTAINING PROTEIN"/>
    <property type="match status" value="1"/>
</dbReference>
<comment type="caution">
    <text evidence="1">The sequence shown here is derived from an EMBL/GenBank/DDBJ whole genome shotgun (WGS) entry which is preliminary data.</text>
</comment>
<dbReference type="EMBL" id="JAVDXT010000001">
    <property type="protein sequence ID" value="MDR7376098.1"/>
    <property type="molecule type" value="Genomic_DNA"/>
</dbReference>
<dbReference type="InterPro" id="IPR034660">
    <property type="entry name" value="DinB/YfiT-like"/>
</dbReference>
<evidence type="ECO:0000313" key="1">
    <source>
        <dbReference type="EMBL" id="MDR7376098.1"/>
    </source>
</evidence>
<dbReference type="RefSeq" id="WP_310370800.1">
    <property type="nucleotide sequence ID" value="NZ_JAVDXT010000001.1"/>
</dbReference>
<dbReference type="Gene3D" id="1.20.120.450">
    <property type="entry name" value="dinb family like domain"/>
    <property type="match status" value="1"/>
</dbReference>
<sequence>MYATSVPVFQRYLGQLAQMLKRAETSELDPQRLLQARLAPDMLPLSLQVEIATNFAVRACAPLAGLEVPPFGEPGHSFAALHARITRAQQFLAALSPEQLADSAQRICTDQAGQATLALPGEVFLSQYALPNFFFHLSSAYALLRQQGVRLGKADFDGWHVY</sequence>
<accession>A0ABU2C439</accession>
<reference evidence="1 2" key="1">
    <citation type="submission" date="2023-07" db="EMBL/GenBank/DDBJ databases">
        <title>Sorghum-associated microbial communities from plants grown in Nebraska, USA.</title>
        <authorList>
            <person name="Schachtman D."/>
        </authorList>
    </citation>
    <scope>NUCLEOTIDE SEQUENCE [LARGE SCALE GENOMIC DNA]</scope>
    <source>
        <strain evidence="1 2">BE313</strain>
    </source>
</reference>
<evidence type="ECO:0008006" key="3">
    <source>
        <dbReference type="Google" id="ProtNLM"/>
    </source>
</evidence>
<evidence type="ECO:0000313" key="2">
    <source>
        <dbReference type="Proteomes" id="UP001180487"/>
    </source>
</evidence>